<keyword evidence="2" id="KW-1185">Reference proteome</keyword>
<dbReference type="Proteomes" id="UP000004995">
    <property type="component" value="Unassembled WGS sequence"/>
</dbReference>
<proteinExistence type="predicted"/>
<evidence type="ECO:0000313" key="2">
    <source>
        <dbReference type="Proteomes" id="UP000004995"/>
    </source>
</evidence>
<dbReference type="EnsemblPlants" id="KQK93488">
    <property type="protein sequence ID" value="KQK93488"/>
    <property type="gene ID" value="SETIT_027200mg"/>
</dbReference>
<accession>K3ZKU4</accession>
<dbReference type="Gramene" id="KQK93488">
    <property type="protein sequence ID" value="KQK93488"/>
    <property type="gene ID" value="SETIT_027200mg"/>
</dbReference>
<dbReference type="InParanoid" id="K3ZKU4"/>
<dbReference type="EMBL" id="AGNK02004615">
    <property type="status" value="NOT_ANNOTATED_CDS"/>
    <property type="molecule type" value="Genomic_DNA"/>
</dbReference>
<dbReference type="AlphaFoldDB" id="K3ZKU4"/>
<dbReference type="HOGENOM" id="CLU_2836063_0_0_1"/>
<reference evidence="1" key="2">
    <citation type="submission" date="2018-08" db="UniProtKB">
        <authorList>
            <consortium name="EnsemblPlants"/>
        </authorList>
    </citation>
    <scope>IDENTIFICATION</scope>
    <source>
        <strain evidence="1">Yugu1</strain>
    </source>
</reference>
<evidence type="ECO:0000313" key="1">
    <source>
        <dbReference type="EnsemblPlants" id="KQK93488"/>
    </source>
</evidence>
<name>K3ZKU4_SETIT</name>
<organism evidence="1 2">
    <name type="scientific">Setaria italica</name>
    <name type="common">Foxtail millet</name>
    <name type="synonym">Panicum italicum</name>
    <dbReference type="NCBI Taxonomy" id="4555"/>
    <lineage>
        <taxon>Eukaryota</taxon>
        <taxon>Viridiplantae</taxon>
        <taxon>Streptophyta</taxon>
        <taxon>Embryophyta</taxon>
        <taxon>Tracheophyta</taxon>
        <taxon>Spermatophyta</taxon>
        <taxon>Magnoliopsida</taxon>
        <taxon>Liliopsida</taxon>
        <taxon>Poales</taxon>
        <taxon>Poaceae</taxon>
        <taxon>PACMAD clade</taxon>
        <taxon>Panicoideae</taxon>
        <taxon>Panicodae</taxon>
        <taxon>Paniceae</taxon>
        <taxon>Cenchrinae</taxon>
        <taxon>Setaria</taxon>
    </lineage>
</organism>
<reference evidence="2" key="1">
    <citation type="journal article" date="2012" name="Nat. Biotechnol.">
        <title>Reference genome sequence of the model plant Setaria.</title>
        <authorList>
            <person name="Bennetzen J.L."/>
            <person name="Schmutz J."/>
            <person name="Wang H."/>
            <person name="Percifield R."/>
            <person name="Hawkins J."/>
            <person name="Pontaroli A.C."/>
            <person name="Estep M."/>
            <person name="Feng L."/>
            <person name="Vaughn J.N."/>
            <person name="Grimwood J."/>
            <person name="Jenkins J."/>
            <person name="Barry K."/>
            <person name="Lindquist E."/>
            <person name="Hellsten U."/>
            <person name="Deshpande S."/>
            <person name="Wang X."/>
            <person name="Wu X."/>
            <person name="Mitros T."/>
            <person name="Triplett J."/>
            <person name="Yang X."/>
            <person name="Ye C.Y."/>
            <person name="Mauro-Herrera M."/>
            <person name="Wang L."/>
            <person name="Li P."/>
            <person name="Sharma M."/>
            <person name="Sharma R."/>
            <person name="Ronald P.C."/>
            <person name="Panaud O."/>
            <person name="Kellogg E.A."/>
            <person name="Brutnell T.P."/>
            <person name="Doust A.N."/>
            <person name="Tuskan G.A."/>
            <person name="Rokhsar D."/>
            <person name="Devos K.M."/>
        </authorList>
    </citation>
    <scope>NUCLEOTIDE SEQUENCE [LARGE SCALE GENOMIC DNA]</scope>
    <source>
        <strain evidence="2">cv. Yugu1</strain>
    </source>
</reference>
<protein>
    <submittedName>
        <fullName evidence="1">Uncharacterized protein</fullName>
    </submittedName>
</protein>
<sequence>MKVIQQPNRPAPTPQQVICFDAQIDTEMIVTEFLFFFPGVPKEFSFFRSVTTDYRASATNLTTMQA</sequence>